<sequence>MQFRVIPLYNISFFILALLITRIGCPNLPQQASKWWYTASTNLKLSPRVYIKDFSPDTHSMIVRNTENTPQMVHFWVKGNEPEKNVVKIPLAPGASKNILIPKGTIFVGSELNPKEYHPKEE</sequence>
<proteinExistence type="evidence at transcript level"/>
<evidence type="ECO:0000313" key="2">
    <source>
        <dbReference type="EMBL" id="ABB96280.1"/>
    </source>
</evidence>
<evidence type="ECO:0000256" key="1">
    <source>
        <dbReference type="SAM" id="Phobius"/>
    </source>
</evidence>
<reference evidence="2" key="1">
    <citation type="journal article" date="2006" name="Plant Cell">
        <title>Haustorially expressed secreted proteins from flax rust are highly enriched for avirulence elicitors.</title>
        <authorList>
            <person name="Catanzariti A.M."/>
            <person name="Dodds P.N."/>
            <person name="Lawrence G.J."/>
            <person name="Ayliffe M.A."/>
            <person name="Ellis J.G."/>
        </authorList>
    </citation>
    <scope>NUCLEOTIDE SEQUENCE</scope>
</reference>
<dbReference type="EMBL" id="DQ279886">
    <property type="protein sequence ID" value="ABB96280.1"/>
    <property type="molecule type" value="mRNA"/>
</dbReference>
<feature type="transmembrane region" description="Helical" evidence="1">
    <location>
        <begin position="6"/>
        <end position="25"/>
    </location>
</feature>
<dbReference type="AlphaFoldDB" id="Q2MV30"/>
<keyword evidence="1" id="KW-0812">Transmembrane</keyword>
<keyword evidence="1" id="KW-1133">Transmembrane helix</keyword>
<protein>
    <submittedName>
        <fullName evidence="2">Hesp-c55</fullName>
    </submittedName>
</protein>
<accession>Q2MV30</accession>
<keyword evidence="1" id="KW-0472">Membrane</keyword>
<organism evidence="2">
    <name type="scientific">Melampsora lini</name>
    <name type="common">Rust fungus</name>
    <name type="synonym">Xyloma lini</name>
    <dbReference type="NCBI Taxonomy" id="5261"/>
    <lineage>
        <taxon>Eukaryota</taxon>
        <taxon>Fungi</taxon>
        <taxon>Dikarya</taxon>
        <taxon>Basidiomycota</taxon>
        <taxon>Pucciniomycotina</taxon>
        <taxon>Pucciniomycetes</taxon>
        <taxon>Pucciniales</taxon>
        <taxon>Melampsoraceae</taxon>
        <taxon>Melampsora</taxon>
    </lineage>
</organism>
<name>Q2MV30_MELLI</name>